<dbReference type="AlphaFoldDB" id="A0A2A2ZA84"/>
<sequence>MRFGTNARRWAAVVAATASLSAGSVAAQPALAQAATKKYLETNCVIKAVTGNGLKGHGCDLWGTPHWVEVGQKSHPLPEQVAEAVTDCLTHGMFGLVEYTADGGFEEMPPPYDLAGAGAFIADGCVKGITEATVKLDGKH</sequence>
<feature type="signal peptide" evidence="1">
    <location>
        <begin position="1"/>
        <end position="26"/>
    </location>
</feature>
<evidence type="ECO:0000256" key="1">
    <source>
        <dbReference type="SAM" id="SignalP"/>
    </source>
</evidence>
<dbReference type="EMBL" id="NSFD01000070">
    <property type="protein sequence ID" value="PBA23467.1"/>
    <property type="molecule type" value="Genomic_DNA"/>
</dbReference>
<evidence type="ECO:0008006" key="4">
    <source>
        <dbReference type="Google" id="ProtNLM"/>
    </source>
</evidence>
<dbReference type="RefSeq" id="WP_079630308.1">
    <property type="nucleotide sequence ID" value="NZ_NSFD01000070.1"/>
</dbReference>
<proteinExistence type="predicted"/>
<accession>A0A2A2ZA84</accession>
<keyword evidence="1" id="KW-0732">Signal</keyword>
<feature type="chain" id="PRO_5039377677" description="DUF732 domain-containing protein" evidence="1">
    <location>
        <begin position="27"/>
        <end position="140"/>
    </location>
</feature>
<gene>
    <name evidence="2" type="ORF">CKJ66_28435</name>
</gene>
<dbReference type="Proteomes" id="UP000217768">
    <property type="component" value="Unassembled WGS sequence"/>
</dbReference>
<name>A0A2A2ZA84_MYCAV</name>
<organism evidence="2 3">
    <name type="scientific">Mycobacterium avium</name>
    <dbReference type="NCBI Taxonomy" id="1764"/>
    <lineage>
        <taxon>Bacteria</taxon>
        <taxon>Bacillati</taxon>
        <taxon>Actinomycetota</taxon>
        <taxon>Actinomycetes</taxon>
        <taxon>Mycobacteriales</taxon>
        <taxon>Mycobacteriaceae</taxon>
        <taxon>Mycobacterium</taxon>
        <taxon>Mycobacterium avium complex (MAC)</taxon>
    </lineage>
</organism>
<comment type="caution">
    <text evidence="2">The sequence shown here is derived from an EMBL/GenBank/DDBJ whole genome shotgun (WGS) entry which is preliminary data.</text>
</comment>
<reference evidence="2 3" key="1">
    <citation type="submission" date="2017-08" db="EMBL/GenBank/DDBJ databases">
        <title>Phylogenetic analysis of Mycobacterium avium complex whole genomes.</title>
        <authorList>
            <person name="Caverly L.J."/>
            <person name="Spilker T."/>
            <person name="Lipuma J."/>
        </authorList>
    </citation>
    <scope>NUCLEOTIDE SEQUENCE [LARGE SCALE GENOMIC DNA]</scope>
    <source>
        <strain evidence="2 3">FLAC0165</strain>
    </source>
</reference>
<evidence type="ECO:0000313" key="3">
    <source>
        <dbReference type="Proteomes" id="UP000217768"/>
    </source>
</evidence>
<protein>
    <recommendedName>
        <fullName evidence="4">DUF732 domain-containing protein</fullName>
    </recommendedName>
</protein>
<evidence type="ECO:0000313" key="2">
    <source>
        <dbReference type="EMBL" id="PBA23467.1"/>
    </source>
</evidence>